<feature type="non-terminal residue" evidence="11">
    <location>
        <position position="1"/>
    </location>
</feature>
<evidence type="ECO:0000256" key="6">
    <source>
        <dbReference type="ARBA" id="ARBA00022989"/>
    </source>
</evidence>
<evidence type="ECO:0000256" key="4">
    <source>
        <dbReference type="ARBA" id="ARBA00022824"/>
    </source>
</evidence>
<evidence type="ECO:0000313" key="12">
    <source>
        <dbReference type="Proteomes" id="UP001233999"/>
    </source>
</evidence>
<keyword evidence="12" id="KW-1185">Reference proteome</keyword>
<evidence type="ECO:0008006" key="13">
    <source>
        <dbReference type="Google" id="ProtNLM"/>
    </source>
</evidence>
<reference evidence="11" key="2">
    <citation type="submission" date="2023-05" db="EMBL/GenBank/DDBJ databases">
        <authorList>
            <person name="Fouks B."/>
        </authorList>
    </citation>
    <scope>NUCLEOTIDE SEQUENCE</scope>
    <source>
        <strain evidence="11">Stay&amp;Tobe</strain>
        <tissue evidence="11">Testes</tissue>
    </source>
</reference>
<evidence type="ECO:0000256" key="10">
    <source>
        <dbReference type="SAM" id="Phobius"/>
    </source>
</evidence>
<dbReference type="Pfam" id="PF11779">
    <property type="entry name" value="SPT_ssu-like"/>
    <property type="match status" value="1"/>
</dbReference>
<dbReference type="PANTHER" id="PTHR47084">
    <property type="entry name" value="SERINE PALMITOYLTRANSFERASE SMALL SUBUNIT A"/>
    <property type="match status" value="1"/>
</dbReference>
<keyword evidence="3 10" id="KW-0812">Transmembrane</keyword>
<reference evidence="11" key="1">
    <citation type="journal article" date="2023" name="IScience">
        <title>Live-bearing cockroach genome reveals convergent evolutionary mechanisms linked to viviparity in insects and beyond.</title>
        <authorList>
            <person name="Fouks B."/>
            <person name="Harrison M.C."/>
            <person name="Mikhailova A.A."/>
            <person name="Marchal E."/>
            <person name="English S."/>
            <person name="Carruthers M."/>
            <person name="Jennings E.C."/>
            <person name="Chiamaka E.L."/>
            <person name="Frigard R.A."/>
            <person name="Pippel M."/>
            <person name="Attardo G.M."/>
            <person name="Benoit J.B."/>
            <person name="Bornberg-Bauer E."/>
            <person name="Tobe S.S."/>
        </authorList>
    </citation>
    <scope>NUCLEOTIDE SEQUENCE</scope>
    <source>
        <strain evidence="11">Stay&amp;Tobe</strain>
    </source>
</reference>
<organism evidence="11 12">
    <name type="scientific">Diploptera punctata</name>
    <name type="common">Pacific beetle cockroach</name>
    <dbReference type="NCBI Taxonomy" id="6984"/>
    <lineage>
        <taxon>Eukaryota</taxon>
        <taxon>Metazoa</taxon>
        <taxon>Ecdysozoa</taxon>
        <taxon>Arthropoda</taxon>
        <taxon>Hexapoda</taxon>
        <taxon>Insecta</taxon>
        <taxon>Pterygota</taxon>
        <taxon>Neoptera</taxon>
        <taxon>Polyneoptera</taxon>
        <taxon>Dictyoptera</taxon>
        <taxon>Blattodea</taxon>
        <taxon>Blaberoidea</taxon>
        <taxon>Blaberidae</taxon>
        <taxon>Diplopterinae</taxon>
        <taxon>Diploptera</taxon>
    </lineage>
</organism>
<evidence type="ECO:0000256" key="9">
    <source>
        <dbReference type="ARBA" id="ARBA00038370"/>
    </source>
</evidence>
<gene>
    <name evidence="11" type="ORF">L9F63_017477</name>
</gene>
<accession>A0AAD8EGB9</accession>
<comment type="similarity">
    <text evidence="9">Belongs to the SPTSS family. SPTSSA subfamily.</text>
</comment>
<keyword evidence="6 10" id="KW-1133">Transmembrane helix</keyword>
<evidence type="ECO:0000256" key="8">
    <source>
        <dbReference type="ARBA" id="ARBA00023136"/>
    </source>
</evidence>
<evidence type="ECO:0000313" key="11">
    <source>
        <dbReference type="EMBL" id="KAJ9589318.1"/>
    </source>
</evidence>
<comment type="caution">
    <text evidence="11">The sequence shown here is derived from an EMBL/GenBank/DDBJ whole genome shotgun (WGS) entry which is preliminary data.</text>
</comment>
<evidence type="ECO:0000256" key="1">
    <source>
        <dbReference type="ARBA" id="ARBA00004477"/>
    </source>
</evidence>
<dbReference type="EMBL" id="JASPKZ010004951">
    <property type="protein sequence ID" value="KAJ9589318.1"/>
    <property type="molecule type" value="Genomic_DNA"/>
</dbReference>
<name>A0AAD8EGB9_DIPPU</name>
<dbReference type="Proteomes" id="UP001233999">
    <property type="component" value="Unassembled WGS sequence"/>
</dbReference>
<dbReference type="GO" id="GO:0046513">
    <property type="term" value="P:ceramide biosynthetic process"/>
    <property type="evidence" value="ECO:0007669"/>
    <property type="project" value="TreeGrafter"/>
</dbReference>
<evidence type="ECO:0000256" key="5">
    <source>
        <dbReference type="ARBA" id="ARBA00022919"/>
    </source>
</evidence>
<sequence>MLEKIMKILSNWYLQYELVTCIYVFEPWEKKLLNGLIVLIISLVAYSSYVYLPHYTMSLLTHMNILDSENVVVDYRYAES</sequence>
<evidence type="ECO:0000256" key="2">
    <source>
        <dbReference type="ARBA" id="ARBA00005189"/>
    </source>
</evidence>
<keyword evidence="8 10" id="KW-0472">Membrane</keyword>
<protein>
    <recommendedName>
        <fullName evidence="13">Serine palmitoyltransferase small subunit B</fullName>
    </recommendedName>
</protein>
<dbReference type="GO" id="GO:0017059">
    <property type="term" value="C:serine palmitoyltransferase complex"/>
    <property type="evidence" value="ECO:0007669"/>
    <property type="project" value="TreeGrafter"/>
</dbReference>
<dbReference type="InterPro" id="IPR051900">
    <property type="entry name" value="SPT_small_subunit"/>
</dbReference>
<feature type="transmembrane region" description="Helical" evidence="10">
    <location>
        <begin position="32"/>
        <end position="52"/>
    </location>
</feature>
<keyword evidence="4" id="KW-0256">Endoplasmic reticulum</keyword>
<dbReference type="GO" id="GO:0004758">
    <property type="term" value="F:serine C-palmitoyltransferase activity"/>
    <property type="evidence" value="ECO:0007669"/>
    <property type="project" value="TreeGrafter"/>
</dbReference>
<keyword evidence="5" id="KW-0746">Sphingolipid metabolism</keyword>
<dbReference type="PANTHER" id="PTHR47084:SF1">
    <property type="entry name" value="SERINE PALMITOYLTRANSFERASE SMALL SUBUNIT A"/>
    <property type="match status" value="1"/>
</dbReference>
<dbReference type="GO" id="GO:0005789">
    <property type="term" value="C:endoplasmic reticulum membrane"/>
    <property type="evidence" value="ECO:0007669"/>
    <property type="project" value="UniProtKB-SubCell"/>
</dbReference>
<dbReference type="InterPro" id="IPR024512">
    <property type="entry name" value="Ser_palmitoyltrfase_ssu-like"/>
</dbReference>
<dbReference type="AlphaFoldDB" id="A0AAD8EGB9"/>
<comment type="pathway">
    <text evidence="2">Lipid metabolism.</text>
</comment>
<evidence type="ECO:0000256" key="7">
    <source>
        <dbReference type="ARBA" id="ARBA00023098"/>
    </source>
</evidence>
<evidence type="ECO:0000256" key="3">
    <source>
        <dbReference type="ARBA" id="ARBA00022692"/>
    </source>
</evidence>
<comment type="subcellular location">
    <subcellularLocation>
        <location evidence="1">Endoplasmic reticulum membrane</location>
        <topology evidence="1">Multi-pass membrane protein</topology>
    </subcellularLocation>
</comment>
<proteinExistence type="inferred from homology"/>
<keyword evidence="7" id="KW-0443">Lipid metabolism</keyword>